<protein>
    <recommendedName>
        <fullName evidence="3">B box-type domain-containing protein</fullName>
    </recommendedName>
</protein>
<evidence type="ECO:0000313" key="5">
    <source>
        <dbReference type="Proteomes" id="UP000507470"/>
    </source>
</evidence>
<feature type="transmembrane region" description="Helical" evidence="2">
    <location>
        <begin position="365"/>
        <end position="385"/>
    </location>
</feature>
<feature type="domain" description="B box-type" evidence="3">
    <location>
        <begin position="4"/>
        <end position="47"/>
    </location>
</feature>
<dbReference type="OrthoDB" id="6040274at2759"/>
<dbReference type="SUPFAM" id="SSF101898">
    <property type="entry name" value="NHL repeat"/>
    <property type="match status" value="1"/>
</dbReference>
<keyword evidence="1" id="KW-0479">Metal-binding</keyword>
<proteinExistence type="predicted"/>
<dbReference type="EMBL" id="CACVKT020006042">
    <property type="protein sequence ID" value="CAC5399549.1"/>
    <property type="molecule type" value="Genomic_DNA"/>
</dbReference>
<keyword evidence="2" id="KW-0812">Transmembrane</keyword>
<reference evidence="4 5" key="1">
    <citation type="submission" date="2020-06" db="EMBL/GenBank/DDBJ databases">
        <authorList>
            <person name="Li R."/>
            <person name="Bekaert M."/>
        </authorList>
    </citation>
    <scope>NUCLEOTIDE SEQUENCE [LARGE SCALE GENOMIC DNA]</scope>
    <source>
        <strain evidence="5">wild</strain>
    </source>
</reference>
<organism evidence="4 5">
    <name type="scientific">Mytilus coruscus</name>
    <name type="common">Sea mussel</name>
    <dbReference type="NCBI Taxonomy" id="42192"/>
    <lineage>
        <taxon>Eukaryota</taxon>
        <taxon>Metazoa</taxon>
        <taxon>Spiralia</taxon>
        <taxon>Lophotrochozoa</taxon>
        <taxon>Mollusca</taxon>
        <taxon>Bivalvia</taxon>
        <taxon>Autobranchia</taxon>
        <taxon>Pteriomorphia</taxon>
        <taxon>Mytilida</taxon>
        <taxon>Mytiloidea</taxon>
        <taxon>Mytilidae</taxon>
        <taxon>Mytilinae</taxon>
        <taxon>Mytilus</taxon>
    </lineage>
</organism>
<evidence type="ECO:0000259" key="3">
    <source>
        <dbReference type="PROSITE" id="PS50119"/>
    </source>
</evidence>
<dbReference type="AlphaFoldDB" id="A0A6J8CVT5"/>
<keyword evidence="2" id="KW-1133">Transmembrane helix</keyword>
<dbReference type="InterPro" id="IPR015943">
    <property type="entry name" value="WD40/YVTN_repeat-like_dom_sf"/>
</dbReference>
<evidence type="ECO:0000256" key="2">
    <source>
        <dbReference type="SAM" id="Phobius"/>
    </source>
</evidence>
<name>A0A6J8CVT5_MYTCO</name>
<evidence type="ECO:0000313" key="4">
    <source>
        <dbReference type="EMBL" id="CAC5399549.1"/>
    </source>
</evidence>
<dbReference type="Proteomes" id="UP000507470">
    <property type="component" value="Unassembled WGS sequence"/>
</dbReference>
<sequence>MDKFPNIQCFHHESKQMACYCPDCVEALCSECSYYHTLKLKHRPVPNVFIKFMPAFLLSKINRCLKHNDNSEFHTSNHGNPCCKKYENEVHGHCSKIELDGNVKNINLRGRIIFKVNAGDITGCDISPTGQMVFVDNKYDCLVLHENDGSLNRTIDLLSKPYDVAYINENKITVTQDSEIIIINLETDLTERWIDLGWKCFGISHINGMLVVTLEDGKGIRILDVDGNSIRTIDNHTQGVTNAYLHGDKLYFTILPDDNKVYCSDANGYVSWTFQHQRLKGPRQIRVDKNGFLFVVYETSLTVAVISPDGKNSKVLLCEQDGLHLPKAISYLNNQLLICNSTSCTALLYDVDVKEDLPRYNTTGIFMFLSVFFTVIFLVLCFMIWK</sequence>
<dbReference type="Gene3D" id="2.130.10.10">
    <property type="entry name" value="YVTN repeat-like/Quinoprotein amine dehydrogenase"/>
    <property type="match status" value="1"/>
</dbReference>
<keyword evidence="1" id="KW-0863">Zinc-finger</keyword>
<dbReference type="InterPro" id="IPR000315">
    <property type="entry name" value="Znf_B-box"/>
</dbReference>
<evidence type="ECO:0000256" key="1">
    <source>
        <dbReference type="PROSITE-ProRule" id="PRU00024"/>
    </source>
</evidence>
<keyword evidence="1" id="KW-0862">Zinc</keyword>
<dbReference type="GO" id="GO:0008270">
    <property type="term" value="F:zinc ion binding"/>
    <property type="evidence" value="ECO:0007669"/>
    <property type="project" value="UniProtKB-KW"/>
</dbReference>
<accession>A0A6J8CVT5</accession>
<keyword evidence="2" id="KW-0472">Membrane</keyword>
<dbReference type="PROSITE" id="PS50119">
    <property type="entry name" value="ZF_BBOX"/>
    <property type="match status" value="1"/>
</dbReference>
<keyword evidence="5" id="KW-1185">Reference proteome</keyword>
<gene>
    <name evidence="4" type="ORF">MCOR_33797</name>
</gene>